<feature type="modified residue" description="Phosphohistidine" evidence="14">
    <location>
        <position position="847"/>
    </location>
</feature>
<dbReference type="InterPro" id="IPR001789">
    <property type="entry name" value="Sig_transdc_resp-reg_receiver"/>
</dbReference>
<evidence type="ECO:0000256" key="4">
    <source>
        <dbReference type="ARBA" id="ARBA00022475"/>
    </source>
</evidence>
<dbReference type="InterPro" id="IPR003660">
    <property type="entry name" value="HAMP_dom"/>
</dbReference>
<dbReference type="InterPro" id="IPR008207">
    <property type="entry name" value="Sig_transdc_His_kin_Hpt_dom"/>
</dbReference>
<evidence type="ECO:0000256" key="7">
    <source>
        <dbReference type="ARBA" id="ARBA00022692"/>
    </source>
</evidence>
<dbReference type="InterPro" id="IPR036641">
    <property type="entry name" value="HPT_dom_sf"/>
</dbReference>
<dbReference type="Gene3D" id="1.10.287.130">
    <property type="match status" value="1"/>
</dbReference>
<dbReference type="Gene3D" id="6.10.340.10">
    <property type="match status" value="1"/>
</dbReference>
<evidence type="ECO:0000313" key="24">
    <source>
        <dbReference type="Proteomes" id="UP001107961"/>
    </source>
</evidence>
<dbReference type="InterPro" id="IPR004358">
    <property type="entry name" value="Sig_transdc_His_kin-like_C"/>
</dbReference>
<evidence type="ECO:0000256" key="6">
    <source>
        <dbReference type="ARBA" id="ARBA00022679"/>
    </source>
</evidence>
<dbReference type="Gene3D" id="3.30.565.10">
    <property type="entry name" value="Histidine kinase-like ATPase, C-terminal domain"/>
    <property type="match status" value="1"/>
</dbReference>
<keyword evidence="13 18" id="KW-0472">Membrane</keyword>
<dbReference type="FunFam" id="1.10.287.130:FF:000003">
    <property type="entry name" value="Histidine kinase"/>
    <property type="match status" value="1"/>
</dbReference>
<feature type="region of interest" description="Disordered" evidence="17">
    <location>
        <begin position="772"/>
        <end position="795"/>
    </location>
</feature>
<dbReference type="InterPro" id="IPR011006">
    <property type="entry name" value="CheY-like_superfamily"/>
</dbReference>
<comment type="subcellular location">
    <subcellularLocation>
        <location evidence="2">Cell membrane</location>
        <topology evidence="2">Multi-pass membrane protein</topology>
    </subcellularLocation>
</comment>
<evidence type="ECO:0000256" key="5">
    <source>
        <dbReference type="ARBA" id="ARBA00022553"/>
    </source>
</evidence>
<comment type="caution">
    <text evidence="23">The sequence shown here is derived from an EMBL/GenBank/DDBJ whole genome shotgun (WGS) entry which is preliminary data.</text>
</comment>
<keyword evidence="24" id="KW-1185">Reference proteome</keyword>
<keyword evidence="12" id="KW-0902">Two-component regulatory system</keyword>
<dbReference type="AlphaFoldDB" id="A0A9Q3W734"/>
<keyword evidence="11 18" id="KW-1133">Transmembrane helix</keyword>
<dbReference type="GO" id="GO:0005524">
    <property type="term" value="F:ATP binding"/>
    <property type="evidence" value="ECO:0007669"/>
    <property type="project" value="UniProtKB-KW"/>
</dbReference>
<dbReference type="KEGG" id="axe:P40_07160"/>
<proteinExistence type="predicted"/>
<keyword evidence="4" id="KW-1003">Cell membrane</keyword>
<keyword evidence="5 15" id="KW-0597">Phosphoprotein</keyword>
<dbReference type="SMART" id="SM00388">
    <property type="entry name" value="HisKA"/>
    <property type="match status" value="1"/>
</dbReference>
<feature type="coiled-coil region" evidence="16">
    <location>
        <begin position="209"/>
        <end position="261"/>
    </location>
</feature>
<keyword evidence="7 18" id="KW-0812">Transmembrane</keyword>
<dbReference type="SUPFAM" id="SSF52172">
    <property type="entry name" value="CheY-like"/>
    <property type="match status" value="1"/>
</dbReference>
<feature type="domain" description="HAMP" evidence="21">
    <location>
        <begin position="176"/>
        <end position="228"/>
    </location>
</feature>
<dbReference type="Gene3D" id="3.40.50.2300">
    <property type="match status" value="1"/>
</dbReference>
<evidence type="ECO:0000256" key="18">
    <source>
        <dbReference type="SAM" id="Phobius"/>
    </source>
</evidence>
<dbReference type="InterPro" id="IPR003661">
    <property type="entry name" value="HisK_dim/P_dom"/>
</dbReference>
<evidence type="ECO:0000256" key="9">
    <source>
        <dbReference type="ARBA" id="ARBA00022777"/>
    </source>
</evidence>
<dbReference type="GO" id="GO:0005886">
    <property type="term" value="C:plasma membrane"/>
    <property type="evidence" value="ECO:0007669"/>
    <property type="project" value="UniProtKB-SubCell"/>
</dbReference>
<keyword evidence="9" id="KW-0418">Kinase</keyword>
<reference evidence="23" key="1">
    <citation type="submission" date="2022-01" db="EMBL/GenBank/DDBJ databases">
        <authorList>
            <person name="Karlyshev A.V."/>
            <person name="Jaspars M."/>
        </authorList>
    </citation>
    <scope>NUCLEOTIDE SEQUENCE</scope>
    <source>
        <strain evidence="23">AGSA3-2</strain>
    </source>
</reference>
<evidence type="ECO:0000256" key="17">
    <source>
        <dbReference type="SAM" id="MobiDB-lite"/>
    </source>
</evidence>
<dbReference type="Pfam" id="PF02518">
    <property type="entry name" value="HATPase_c"/>
    <property type="match status" value="1"/>
</dbReference>
<evidence type="ECO:0000256" key="12">
    <source>
        <dbReference type="ARBA" id="ARBA00023012"/>
    </source>
</evidence>
<evidence type="ECO:0000256" key="16">
    <source>
        <dbReference type="SAM" id="Coils"/>
    </source>
</evidence>
<dbReference type="InterPro" id="IPR003594">
    <property type="entry name" value="HATPase_dom"/>
</dbReference>
<dbReference type="SUPFAM" id="SSF55874">
    <property type="entry name" value="ATPase domain of HSP90 chaperone/DNA topoisomerase II/histidine kinase"/>
    <property type="match status" value="1"/>
</dbReference>
<dbReference type="CDD" id="cd00082">
    <property type="entry name" value="HisKA"/>
    <property type="match status" value="1"/>
</dbReference>
<keyword evidence="6" id="KW-0808">Transferase</keyword>
<dbReference type="InterPro" id="IPR005467">
    <property type="entry name" value="His_kinase_dom"/>
</dbReference>
<dbReference type="RefSeq" id="WP_080530690.1">
    <property type="nucleotide sequence ID" value="NZ_CP012331.1"/>
</dbReference>
<evidence type="ECO:0000256" key="15">
    <source>
        <dbReference type="PROSITE-ProRule" id="PRU00169"/>
    </source>
</evidence>
<dbReference type="InterPro" id="IPR036890">
    <property type="entry name" value="HATPase_C_sf"/>
</dbReference>
<dbReference type="Proteomes" id="UP001107961">
    <property type="component" value="Unassembled WGS sequence"/>
</dbReference>
<dbReference type="EC" id="2.7.13.3" evidence="3"/>
<evidence type="ECO:0000256" key="3">
    <source>
        <dbReference type="ARBA" id="ARBA00012438"/>
    </source>
</evidence>
<evidence type="ECO:0000256" key="14">
    <source>
        <dbReference type="PROSITE-ProRule" id="PRU00110"/>
    </source>
</evidence>
<dbReference type="PANTHER" id="PTHR45339">
    <property type="entry name" value="HYBRID SIGNAL TRANSDUCTION HISTIDINE KINASE J"/>
    <property type="match status" value="1"/>
</dbReference>
<evidence type="ECO:0000259" key="20">
    <source>
        <dbReference type="PROSITE" id="PS50110"/>
    </source>
</evidence>
<dbReference type="CDD" id="cd17546">
    <property type="entry name" value="REC_hyHK_CKI1_RcsC-like"/>
    <property type="match status" value="1"/>
</dbReference>
<evidence type="ECO:0000256" key="8">
    <source>
        <dbReference type="ARBA" id="ARBA00022741"/>
    </source>
</evidence>
<feature type="domain" description="Histidine kinase" evidence="19">
    <location>
        <begin position="275"/>
        <end position="496"/>
    </location>
</feature>
<dbReference type="CDD" id="cd00088">
    <property type="entry name" value="HPT"/>
    <property type="match status" value="1"/>
</dbReference>
<organism evidence="23 24">
    <name type="scientific">Alloalcanivorax xenomutans</name>
    <dbReference type="NCBI Taxonomy" id="1094342"/>
    <lineage>
        <taxon>Bacteria</taxon>
        <taxon>Pseudomonadati</taxon>
        <taxon>Pseudomonadota</taxon>
        <taxon>Gammaproteobacteria</taxon>
        <taxon>Oceanospirillales</taxon>
        <taxon>Alcanivoracaceae</taxon>
        <taxon>Alloalcanivorax</taxon>
    </lineage>
</organism>
<keyword evidence="16" id="KW-0175">Coiled coil</keyword>
<evidence type="ECO:0000256" key="11">
    <source>
        <dbReference type="ARBA" id="ARBA00022989"/>
    </source>
</evidence>
<dbReference type="GO" id="GO:0000155">
    <property type="term" value="F:phosphorelay sensor kinase activity"/>
    <property type="evidence" value="ECO:0007669"/>
    <property type="project" value="InterPro"/>
</dbReference>
<dbReference type="PROSITE" id="PS50109">
    <property type="entry name" value="HIS_KIN"/>
    <property type="match status" value="1"/>
</dbReference>
<feature type="modified residue" description="4-aspartylphosphate" evidence="15">
    <location>
        <position position="701"/>
    </location>
</feature>
<dbReference type="PROSITE" id="PS50110">
    <property type="entry name" value="RESPONSE_REGULATORY"/>
    <property type="match status" value="1"/>
</dbReference>
<keyword evidence="10" id="KW-0067">ATP-binding</keyword>
<accession>A0A9Q3W734</accession>
<dbReference type="PANTHER" id="PTHR45339:SF5">
    <property type="entry name" value="HISTIDINE KINASE"/>
    <property type="match status" value="1"/>
</dbReference>
<dbReference type="EMBL" id="JAJVKT010000024">
    <property type="protein sequence ID" value="MCE7510416.1"/>
    <property type="molecule type" value="Genomic_DNA"/>
</dbReference>
<dbReference type="SMART" id="SM00387">
    <property type="entry name" value="HATPase_c"/>
    <property type="match status" value="1"/>
</dbReference>
<evidence type="ECO:0000259" key="21">
    <source>
        <dbReference type="PROSITE" id="PS50885"/>
    </source>
</evidence>
<keyword evidence="8" id="KW-0547">Nucleotide-binding</keyword>
<dbReference type="PROSITE" id="PS50894">
    <property type="entry name" value="HPT"/>
    <property type="match status" value="1"/>
</dbReference>
<gene>
    <name evidence="23" type="ORF">LZG35_17395</name>
</gene>
<evidence type="ECO:0000256" key="2">
    <source>
        <dbReference type="ARBA" id="ARBA00004651"/>
    </source>
</evidence>
<dbReference type="Pfam" id="PF00512">
    <property type="entry name" value="HisKA"/>
    <property type="match status" value="1"/>
</dbReference>
<dbReference type="Pfam" id="PF00072">
    <property type="entry name" value="Response_reg"/>
    <property type="match status" value="1"/>
</dbReference>
<dbReference type="PRINTS" id="PR00344">
    <property type="entry name" value="BCTRLSENSOR"/>
</dbReference>
<protein>
    <recommendedName>
        <fullName evidence="3">histidine kinase</fullName>
        <ecNumber evidence="3">2.7.13.3</ecNumber>
    </recommendedName>
</protein>
<dbReference type="Pfam" id="PF01627">
    <property type="entry name" value="Hpt"/>
    <property type="match status" value="1"/>
</dbReference>
<dbReference type="SMART" id="SM00304">
    <property type="entry name" value="HAMP"/>
    <property type="match status" value="1"/>
</dbReference>
<evidence type="ECO:0000256" key="13">
    <source>
        <dbReference type="ARBA" id="ARBA00023136"/>
    </source>
</evidence>
<dbReference type="PROSITE" id="PS50885">
    <property type="entry name" value="HAMP"/>
    <property type="match status" value="1"/>
</dbReference>
<feature type="transmembrane region" description="Helical" evidence="18">
    <location>
        <begin position="149"/>
        <end position="169"/>
    </location>
</feature>
<sequence length="906" mass="99525">MARSSLRTRIMAMTALPALLAALVVGGYALINRILELRVDDALRQQLIIDSYAARLAALEGMPDTSRDQLLRELLEQPDVRAASLADHRAGWHLHAGPRLRPVERSETNEVGGARLLTDSSWQLVRPLPGRPNQLLTVEFSRQGQYVEILESMLTMFGVVMLLMALALIPASRLAAQVTLPIGGLLDTVRRVRDGDLSPPPKTGALGELADLEDGLRNMVGALDDAQAELQKNVDQATQDLRETLETIEIQNIELDMARKEALKASQIKSEFLANMSHEIRTPLNGIIGFTRLLERSDLSPRQQDYLNTIRKSAEALLSIINDILDFSKIEAGRLSLEHIPLNLHDIIEDVQTMLAPLAQEKGLEQAAIIYSDLPSHLLGDPLRIRQVLTNLVSNAIKFTEHGSVVVRAMLEEQKGAEAVVKITVTDTGNGLSEDVQRGLFNAFTQADQSASRRAGGTGLGLAISKRLVEGMGGEIGIDSTPSQGSTFWFTLRCERDVGTRPESPPAELARLSVTLVEASEYARLGLYHMFSGWRMRISEIQGLDVLDSHLAAENLPQTDFYVVGVPAMTRDPVGLAPLIQRLARHSQAPVLVLANNGDYLADELADQPRCRVLGKPATRRRLRDALLELSGLGGDRARHQELLTPLGCHPRVLVVDDHPGNLKLARIFLEELGAQVVPCAGGQEALDAFSQGTFDLIFMDVHMPGMDGLETTLALREREGESQRTPIIALTAHALENEKRALLAAGMDDYLSKPITEEQLRHTLERWVLGQQSSAPAQPENKTADIDIEPDTPVVDPELGRKRAGGRDALARDMFEMLLNNLEQDGPGIRDLAQSGDQQELLERVHRLHGATRYCGTPRLEQAARRLEEGLKGHQPDAQLNTLVGQLLAEIEQVQEHGKAVNSEQ</sequence>
<dbReference type="FunFam" id="3.30.565.10:FF:000010">
    <property type="entry name" value="Sensor histidine kinase RcsC"/>
    <property type="match status" value="1"/>
</dbReference>
<dbReference type="SMART" id="SM00448">
    <property type="entry name" value="REC"/>
    <property type="match status" value="1"/>
</dbReference>
<evidence type="ECO:0000256" key="10">
    <source>
        <dbReference type="ARBA" id="ARBA00022840"/>
    </source>
</evidence>
<dbReference type="Gene3D" id="1.20.120.160">
    <property type="entry name" value="HPT domain"/>
    <property type="match status" value="1"/>
</dbReference>
<evidence type="ECO:0000259" key="19">
    <source>
        <dbReference type="PROSITE" id="PS50109"/>
    </source>
</evidence>
<dbReference type="CDD" id="cd16922">
    <property type="entry name" value="HATPase_EvgS-ArcB-TorS-like"/>
    <property type="match status" value="1"/>
</dbReference>
<evidence type="ECO:0000256" key="1">
    <source>
        <dbReference type="ARBA" id="ARBA00000085"/>
    </source>
</evidence>
<dbReference type="SUPFAM" id="SSF47384">
    <property type="entry name" value="Homodimeric domain of signal transducing histidine kinase"/>
    <property type="match status" value="1"/>
</dbReference>
<dbReference type="InterPro" id="IPR036097">
    <property type="entry name" value="HisK_dim/P_sf"/>
</dbReference>
<evidence type="ECO:0000259" key="22">
    <source>
        <dbReference type="PROSITE" id="PS50894"/>
    </source>
</evidence>
<name>A0A9Q3W734_9GAMM</name>
<comment type="catalytic activity">
    <reaction evidence="1">
        <text>ATP + protein L-histidine = ADP + protein N-phospho-L-histidine.</text>
        <dbReference type="EC" id="2.7.13.3"/>
    </reaction>
</comment>
<dbReference type="SUPFAM" id="SSF47226">
    <property type="entry name" value="Histidine-containing phosphotransfer domain, HPT domain"/>
    <property type="match status" value="1"/>
</dbReference>
<evidence type="ECO:0000313" key="23">
    <source>
        <dbReference type="EMBL" id="MCE7510416.1"/>
    </source>
</evidence>
<feature type="domain" description="HPt" evidence="22">
    <location>
        <begin position="808"/>
        <end position="902"/>
    </location>
</feature>
<feature type="domain" description="Response regulatory" evidence="20">
    <location>
        <begin position="652"/>
        <end position="769"/>
    </location>
</feature>